<comment type="caution">
    <text evidence="2">The sequence shown here is derived from an EMBL/GenBank/DDBJ whole genome shotgun (WGS) entry which is preliminary data.</text>
</comment>
<dbReference type="AlphaFoldDB" id="A0AAD6LMY8"/>
<feature type="compositionally biased region" description="Polar residues" evidence="1">
    <location>
        <begin position="1"/>
        <end position="22"/>
    </location>
</feature>
<gene>
    <name evidence="2" type="ORF">NC653_034569</name>
</gene>
<organism evidence="2 3">
    <name type="scientific">Populus alba x Populus x berolinensis</name>
    <dbReference type="NCBI Taxonomy" id="444605"/>
    <lineage>
        <taxon>Eukaryota</taxon>
        <taxon>Viridiplantae</taxon>
        <taxon>Streptophyta</taxon>
        <taxon>Embryophyta</taxon>
        <taxon>Tracheophyta</taxon>
        <taxon>Spermatophyta</taxon>
        <taxon>Magnoliopsida</taxon>
        <taxon>eudicotyledons</taxon>
        <taxon>Gunneridae</taxon>
        <taxon>Pentapetalae</taxon>
        <taxon>rosids</taxon>
        <taxon>fabids</taxon>
        <taxon>Malpighiales</taxon>
        <taxon>Salicaceae</taxon>
        <taxon>Saliceae</taxon>
        <taxon>Populus</taxon>
    </lineage>
</organism>
<dbReference type="Proteomes" id="UP001164929">
    <property type="component" value="Chromosome 15"/>
</dbReference>
<evidence type="ECO:0000313" key="2">
    <source>
        <dbReference type="EMBL" id="KAJ6970039.1"/>
    </source>
</evidence>
<protein>
    <submittedName>
        <fullName evidence="2">Uncharacterized protein</fullName>
    </submittedName>
</protein>
<reference evidence="2" key="1">
    <citation type="journal article" date="2023" name="Mol. Ecol. Resour.">
        <title>Chromosome-level genome assembly of a triploid poplar Populus alba 'Berolinensis'.</title>
        <authorList>
            <person name="Chen S."/>
            <person name="Yu Y."/>
            <person name="Wang X."/>
            <person name="Wang S."/>
            <person name="Zhang T."/>
            <person name="Zhou Y."/>
            <person name="He R."/>
            <person name="Meng N."/>
            <person name="Wang Y."/>
            <person name="Liu W."/>
            <person name="Liu Z."/>
            <person name="Liu J."/>
            <person name="Guo Q."/>
            <person name="Huang H."/>
            <person name="Sederoff R.R."/>
            <person name="Wang G."/>
            <person name="Qu G."/>
            <person name="Chen S."/>
        </authorList>
    </citation>
    <scope>NUCLEOTIDE SEQUENCE</scope>
    <source>
        <strain evidence="2">SC-2020</strain>
    </source>
</reference>
<sequence length="81" mass="9220">MQSASTNKNSKAKCFNSSNQFPATEKHGQGKELKTKYFKQIKYSKQRPIKITDGDRAVGFIAQQLDLPSRSFYWTSRSSTP</sequence>
<name>A0AAD6LMY8_9ROSI</name>
<evidence type="ECO:0000256" key="1">
    <source>
        <dbReference type="SAM" id="MobiDB-lite"/>
    </source>
</evidence>
<feature type="region of interest" description="Disordered" evidence="1">
    <location>
        <begin position="1"/>
        <end position="31"/>
    </location>
</feature>
<evidence type="ECO:0000313" key="3">
    <source>
        <dbReference type="Proteomes" id="UP001164929"/>
    </source>
</evidence>
<dbReference type="EMBL" id="JAQIZT010000015">
    <property type="protein sequence ID" value="KAJ6970039.1"/>
    <property type="molecule type" value="Genomic_DNA"/>
</dbReference>
<proteinExistence type="predicted"/>
<keyword evidence="3" id="KW-1185">Reference proteome</keyword>
<accession>A0AAD6LMY8</accession>